<dbReference type="VEuPathDB" id="FungiDB:SPPG_05811"/>
<organism evidence="3 4">
    <name type="scientific">Spizellomyces punctatus (strain DAOM BR117)</name>
    <dbReference type="NCBI Taxonomy" id="645134"/>
    <lineage>
        <taxon>Eukaryota</taxon>
        <taxon>Fungi</taxon>
        <taxon>Fungi incertae sedis</taxon>
        <taxon>Chytridiomycota</taxon>
        <taxon>Chytridiomycota incertae sedis</taxon>
        <taxon>Chytridiomycetes</taxon>
        <taxon>Spizellomycetales</taxon>
        <taxon>Spizellomycetaceae</taxon>
        <taxon>Spizellomyces</taxon>
    </lineage>
</organism>
<dbReference type="CDD" id="cd19076">
    <property type="entry name" value="AKR_AKR13A_13D"/>
    <property type="match status" value="1"/>
</dbReference>
<dbReference type="InterPro" id="IPR050791">
    <property type="entry name" value="Aldo-Keto_reductase"/>
</dbReference>
<dbReference type="GeneID" id="27689163"/>
<keyword evidence="4" id="KW-1185">Reference proteome</keyword>
<dbReference type="FunCoup" id="A0A0L0HCB7">
    <property type="interactions" value="275"/>
</dbReference>
<protein>
    <recommendedName>
        <fullName evidence="2">NADP-dependent oxidoreductase domain-containing protein</fullName>
    </recommendedName>
</protein>
<dbReference type="InParanoid" id="A0A0L0HCB7"/>
<dbReference type="GO" id="GO:0016491">
    <property type="term" value="F:oxidoreductase activity"/>
    <property type="evidence" value="ECO:0007669"/>
    <property type="project" value="UniProtKB-KW"/>
</dbReference>
<dbReference type="OMA" id="GPHHNEE"/>
<accession>A0A0L0HCB7</accession>
<dbReference type="PANTHER" id="PTHR43625:SF40">
    <property type="entry name" value="ALDO-KETO REDUCTASE YAKC [NADP(+)]"/>
    <property type="match status" value="1"/>
</dbReference>
<dbReference type="Gene3D" id="3.20.20.100">
    <property type="entry name" value="NADP-dependent oxidoreductase domain"/>
    <property type="match status" value="1"/>
</dbReference>
<dbReference type="EMBL" id="KQ257459">
    <property type="protein sequence ID" value="KNC98837.1"/>
    <property type="molecule type" value="Genomic_DNA"/>
</dbReference>
<reference evidence="3 4" key="1">
    <citation type="submission" date="2009-08" db="EMBL/GenBank/DDBJ databases">
        <title>The Genome Sequence of Spizellomyces punctatus strain DAOM BR117.</title>
        <authorList>
            <consortium name="The Broad Institute Genome Sequencing Platform"/>
            <person name="Russ C."/>
            <person name="Cuomo C."/>
            <person name="Shea T."/>
            <person name="Young S.K."/>
            <person name="Zeng Q."/>
            <person name="Koehrsen M."/>
            <person name="Haas B."/>
            <person name="Borodovsky M."/>
            <person name="Guigo R."/>
            <person name="Alvarado L."/>
            <person name="Berlin A."/>
            <person name="Bochicchio J."/>
            <person name="Borenstein D."/>
            <person name="Chapman S."/>
            <person name="Chen Z."/>
            <person name="Engels R."/>
            <person name="Freedman E."/>
            <person name="Gellesch M."/>
            <person name="Goldberg J."/>
            <person name="Griggs A."/>
            <person name="Gujja S."/>
            <person name="Heiman D."/>
            <person name="Hepburn T."/>
            <person name="Howarth C."/>
            <person name="Jen D."/>
            <person name="Larson L."/>
            <person name="Lewis B."/>
            <person name="Mehta T."/>
            <person name="Park D."/>
            <person name="Pearson M."/>
            <person name="Roberts A."/>
            <person name="Saif S."/>
            <person name="Shenoy N."/>
            <person name="Sisk P."/>
            <person name="Stolte C."/>
            <person name="Sykes S."/>
            <person name="Thomson T."/>
            <person name="Walk T."/>
            <person name="White J."/>
            <person name="Yandava C."/>
            <person name="Burger G."/>
            <person name="Gray M.W."/>
            <person name="Holland P.W.H."/>
            <person name="King N."/>
            <person name="Lang F.B.F."/>
            <person name="Roger A.J."/>
            <person name="Ruiz-Trillo I."/>
            <person name="Lander E."/>
            <person name="Nusbaum C."/>
        </authorList>
    </citation>
    <scope>NUCLEOTIDE SEQUENCE [LARGE SCALE GENOMIC DNA]</scope>
    <source>
        <strain evidence="3 4">DAOM BR117</strain>
    </source>
</reference>
<proteinExistence type="predicted"/>
<dbReference type="InterPro" id="IPR036812">
    <property type="entry name" value="NAD(P)_OxRdtase_dom_sf"/>
</dbReference>
<evidence type="ECO:0000259" key="2">
    <source>
        <dbReference type="Pfam" id="PF00248"/>
    </source>
</evidence>
<dbReference type="Proteomes" id="UP000053201">
    <property type="component" value="Unassembled WGS sequence"/>
</dbReference>
<dbReference type="GO" id="GO:0005737">
    <property type="term" value="C:cytoplasm"/>
    <property type="evidence" value="ECO:0007669"/>
    <property type="project" value="TreeGrafter"/>
</dbReference>
<dbReference type="RefSeq" id="XP_016606877.1">
    <property type="nucleotide sequence ID" value="XM_016754022.1"/>
</dbReference>
<dbReference type="Pfam" id="PF00248">
    <property type="entry name" value="Aldo_ket_red"/>
    <property type="match status" value="1"/>
</dbReference>
<sequence>MPSSADVKPIQRKLGRNGPTVNALGLGCMGMSAFYGQKDEARSLKTLEKALDIGCTFWDTADIYLDNEVFLSKILKTRRKDVFLCTKFGIQRNEEQIVGVNGSPEYVRQACEKSLQRLGVETIDLYYQHRIDPKTPIEETVKALAELVKEGKIRYIGLSECSAETLRRAHAVHPIAAVQVEYSPWTLDIETNGLLATARELGVSIVAYSPLGRGFLTGRYKSPDDLDADDWRKGNPRFQGENFYKNLKLVERIEQLAKAKGVTAGQLTLAWVLHQGEEFLAIPGTTRVENLEANWASQNIKITSEDDAAIRAAINEIGVAGQRYDAQSMTSLNR</sequence>
<keyword evidence="1" id="KW-0560">Oxidoreductase</keyword>
<name>A0A0L0HCB7_SPIPD</name>
<dbReference type="InterPro" id="IPR023210">
    <property type="entry name" value="NADP_OxRdtase_dom"/>
</dbReference>
<dbReference type="OrthoDB" id="37537at2759"/>
<dbReference type="PANTHER" id="PTHR43625">
    <property type="entry name" value="AFLATOXIN B1 ALDEHYDE REDUCTASE"/>
    <property type="match status" value="1"/>
</dbReference>
<dbReference type="SUPFAM" id="SSF51430">
    <property type="entry name" value="NAD(P)-linked oxidoreductase"/>
    <property type="match status" value="1"/>
</dbReference>
<dbReference type="eggNOG" id="KOG1575">
    <property type="taxonomic scope" value="Eukaryota"/>
</dbReference>
<evidence type="ECO:0000313" key="3">
    <source>
        <dbReference type="EMBL" id="KNC98837.1"/>
    </source>
</evidence>
<evidence type="ECO:0000313" key="4">
    <source>
        <dbReference type="Proteomes" id="UP000053201"/>
    </source>
</evidence>
<evidence type="ECO:0000256" key="1">
    <source>
        <dbReference type="ARBA" id="ARBA00023002"/>
    </source>
</evidence>
<dbReference type="STRING" id="645134.A0A0L0HCB7"/>
<gene>
    <name evidence="3" type="ORF">SPPG_05811</name>
</gene>
<feature type="domain" description="NADP-dependent oxidoreductase" evidence="2">
    <location>
        <begin position="24"/>
        <end position="313"/>
    </location>
</feature>
<dbReference type="AlphaFoldDB" id="A0A0L0HCB7"/>